<dbReference type="InterPro" id="IPR025247">
    <property type="entry name" value="EcoRI-like_methylase"/>
</dbReference>
<proteinExistence type="predicted"/>
<dbReference type="Pfam" id="PF13651">
    <property type="entry name" value="EcoRI_methylase"/>
    <property type="match status" value="1"/>
</dbReference>
<dbReference type="AlphaFoldDB" id="A0A0G1L5Z4"/>
<organism evidence="1 2">
    <name type="scientific">Candidatus Giovannonibacteria bacterium GW2011_GWA1_44_29</name>
    <dbReference type="NCBI Taxonomy" id="1618646"/>
    <lineage>
        <taxon>Bacteria</taxon>
        <taxon>Candidatus Giovannoniibacteriota</taxon>
    </lineage>
</organism>
<keyword evidence="1" id="KW-0808">Transferase</keyword>
<dbReference type="GO" id="GO:0003676">
    <property type="term" value="F:nucleic acid binding"/>
    <property type="evidence" value="ECO:0007669"/>
    <property type="project" value="InterPro"/>
</dbReference>
<dbReference type="Proteomes" id="UP000034652">
    <property type="component" value="Unassembled WGS sequence"/>
</dbReference>
<dbReference type="InterPro" id="IPR002052">
    <property type="entry name" value="DNA_methylase_N6_adenine_CS"/>
</dbReference>
<protein>
    <submittedName>
        <fullName evidence="1">Modification methylase EcoRI</fullName>
    </submittedName>
</protein>
<sequence length="355" mass="41195">MKRKSSNKDLRKANSAKKDEFYTQLVDIENEMKYYKKAFRDKVVYCNCDDPYESNFFKYFASNFNALGLKKLITTSYSGSPIVGGQLPLFEVAGSKGKQPFKIEITEVPDIDKDGAINLDDVKYLLKHDKNTATPLRGSGDFRSDECIELLKQSDIVITNPPFSLFREYVAQLVKHKKKFLIMGNQNAITYKEIFKLIKENKMWLGQSLNGKNILFQIPDHYESYYKIIDGKKYAFPKSVVWFTNLDVPKRSEELVLYKKYTKKEYSNFDNYNAINVDRTEQIPMDYNGVMGVPITFLHKYNPRQFEIIDGLNRYTVLDVAGLNDNAVKNHLHMTEIGGKSTYFRVLIKNKKVKK</sequence>
<evidence type="ECO:0000313" key="2">
    <source>
        <dbReference type="Proteomes" id="UP000034652"/>
    </source>
</evidence>
<dbReference type="GO" id="GO:0008168">
    <property type="term" value="F:methyltransferase activity"/>
    <property type="evidence" value="ECO:0007669"/>
    <property type="project" value="UniProtKB-KW"/>
</dbReference>
<dbReference type="GO" id="GO:0032259">
    <property type="term" value="P:methylation"/>
    <property type="evidence" value="ECO:0007669"/>
    <property type="project" value="UniProtKB-KW"/>
</dbReference>
<dbReference type="InterPro" id="IPR018247">
    <property type="entry name" value="EF_Hand_1_Ca_BS"/>
</dbReference>
<gene>
    <name evidence="1" type="ORF">UW57_C0003G0001</name>
</gene>
<keyword evidence="1" id="KW-0489">Methyltransferase</keyword>
<name>A0A0G1L5Z4_9BACT</name>
<accession>A0A0G1L5Z4</accession>
<dbReference type="PROSITE" id="PS00092">
    <property type="entry name" value="N6_MTASE"/>
    <property type="match status" value="1"/>
</dbReference>
<dbReference type="EMBL" id="LCIV01000003">
    <property type="protein sequence ID" value="KKT64007.1"/>
    <property type="molecule type" value="Genomic_DNA"/>
</dbReference>
<dbReference type="STRING" id="1618646.UW57_C0003G0001"/>
<dbReference type="PROSITE" id="PS00018">
    <property type="entry name" value="EF_HAND_1"/>
    <property type="match status" value="1"/>
</dbReference>
<reference evidence="1 2" key="1">
    <citation type="journal article" date="2015" name="Nature">
        <title>rRNA introns, odd ribosomes, and small enigmatic genomes across a large radiation of phyla.</title>
        <authorList>
            <person name="Brown C.T."/>
            <person name="Hug L.A."/>
            <person name="Thomas B.C."/>
            <person name="Sharon I."/>
            <person name="Castelle C.J."/>
            <person name="Singh A."/>
            <person name="Wilkins M.J."/>
            <person name="Williams K.H."/>
            <person name="Banfield J.F."/>
        </authorList>
    </citation>
    <scope>NUCLEOTIDE SEQUENCE [LARGE SCALE GENOMIC DNA]</scope>
</reference>
<evidence type="ECO:0000313" key="1">
    <source>
        <dbReference type="EMBL" id="KKT64007.1"/>
    </source>
</evidence>
<dbReference type="PATRIC" id="fig|1618646.3.peg.233"/>
<comment type="caution">
    <text evidence="1">The sequence shown here is derived from an EMBL/GenBank/DDBJ whole genome shotgun (WGS) entry which is preliminary data.</text>
</comment>